<keyword evidence="7 9" id="KW-0472">Membrane</keyword>
<keyword evidence="3 9" id="KW-0812">Transmembrane</keyword>
<evidence type="ECO:0000313" key="10">
    <source>
        <dbReference type="EMBL" id="GEO92782.1"/>
    </source>
</evidence>
<evidence type="ECO:0000256" key="1">
    <source>
        <dbReference type="ARBA" id="ARBA00004370"/>
    </source>
</evidence>
<feature type="transmembrane region" description="Helical" evidence="9">
    <location>
        <begin position="200"/>
        <end position="221"/>
    </location>
</feature>
<feature type="transmembrane region" description="Helical" evidence="9">
    <location>
        <begin position="160"/>
        <end position="180"/>
    </location>
</feature>
<evidence type="ECO:0000313" key="11">
    <source>
        <dbReference type="Proteomes" id="UP000321155"/>
    </source>
</evidence>
<feature type="region of interest" description="Disordered" evidence="8">
    <location>
        <begin position="1"/>
        <end position="25"/>
    </location>
</feature>
<keyword evidence="6" id="KW-0408">Iron</keyword>
<gene>
    <name evidence="10" type="ORF">KFL01_20880</name>
</gene>
<organism evidence="10 11">
    <name type="scientific">Kocuria flava</name>
    <dbReference type="NCBI Taxonomy" id="446860"/>
    <lineage>
        <taxon>Bacteria</taxon>
        <taxon>Bacillati</taxon>
        <taxon>Actinomycetota</taxon>
        <taxon>Actinomycetes</taxon>
        <taxon>Micrococcales</taxon>
        <taxon>Micrococcaceae</taxon>
        <taxon>Kocuria</taxon>
    </lineage>
</organism>
<keyword evidence="5 9" id="KW-1133">Transmembrane helix</keyword>
<dbReference type="Gene3D" id="1.20.1300.10">
    <property type="entry name" value="Fumarate reductase/succinate dehydrogenase, transmembrane subunit"/>
    <property type="match status" value="1"/>
</dbReference>
<evidence type="ECO:0000256" key="9">
    <source>
        <dbReference type="SAM" id="Phobius"/>
    </source>
</evidence>
<evidence type="ECO:0000256" key="7">
    <source>
        <dbReference type="ARBA" id="ARBA00023136"/>
    </source>
</evidence>
<evidence type="ECO:0000256" key="3">
    <source>
        <dbReference type="ARBA" id="ARBA00022692"/>
    </source>
</evidence>
<evidence type="ECO:0000256" key="8">
    <source>
        <dbReference type="SAM" id="MobiDB-lite"/>
    </source>
</evidence>
<dbReference type="InterPro" id="IPR034804">
    <property type="entry name" value="SQR/QFR_C/D"/>
</dbReference>
<dbReference type="SUPFAM" id="SSF81343">
    <property type="entry name" value="Fumarate reductase respiratory complex transmembrane subunits"/>
    <property type="match status" value="1"/>
</dbReference>
<keyword evidence="2" id="KW-0349">Heme</keyword>
<evidence type="ECO:0000256" key="5">
    <source>
        <dbReference type="ARBA" id="ARBA00022989"/>
    </source>
</evidence>
<comment type="subcellular location">
    <subcellularLocation>
        <location evidence="1">Membrane</location>
    </subcellularLocation>
</comment>
<keyword evidence="4" id="KW-0479">Metal-binding</keyword>
<protein>
    <submittedName>
        <fullName evidence="10">Succinate dehydrogenase Cd</fullName>
    </submittedName>
</protein>
<evidence type="ECO:0000256" key="4">
    <source>
        <dbReference type="ARBA" id="ARBA00022723"/>
    </source>
</evidence>
<keyword evidence="11" id="KW-1185">Reference proteome</keyword>
<dbReference type="Proteomes" id="UP000321155">
    <property type="component" value="Unassembled WGS sequence"/>
</dbReference>
<accession>A0ABQ0X571</accession>
<reference evidence="10 11" key="1">
    <citation type="submission" date="2019-07" db="EMBL/GenBank/DDBJ databases">
        <title>Whole genome shotgun sequence of Kocuria flava NBRC 107626.</title>
        <authorList>
            <person name="Hosoyama A."/>
            <person name="Uohara A."/>
            <person name="Ohji S."/>
            <person name="Ichikawa N."/>
        </authorList>
    </citation>
    <scope>NUCLEOTIDE SEQUENCE [LARGE SCALE GENOMIC DNA]</scope>
    <source>
        <strain evidence="10 11">NBRC 107626</strain>
    </source>
</reference>
<evidence type="ECO:0000256" key="6">
    <source>
        <dbReference type="ARBA" id="ARBA00023004"/>
    </source>
</evidence>
<dbReference type="EMBL" id="BJZR01000062">
    <property type="protein sequence ID" value="GEO92782.1"/>
    <property type="molecule type" value="Genomic_DNA"/>
</dbReference>
<proteinExistence type="predicted"/>
<feature type="transmembrane region" description="Helical" evidence="9">
    <location>
        <begin position="242"/>
        <end position="263"/>
    </location>
</feature>
<evidence type="ECO:0000256" key="2">
    <source>
        <dbReference type="ARBA" id="ARBA00022617"/>
    </source>
</evidence>
<sequence length="268" mass="27533">MTDSPAPATDRARPPAPPAAPARPRLPELPALRALPGLSAVPTPDVKLAMAGSGAVFSGYVLVHMLGNLKVYQGPEKFDAYAELLRTAGAPVLPRGTLLWGARAVLTASLLAHAGGAAVLTVRARRANGTLLPRRGRRPRGRRRSPWAVAKRSMRSTGGVLGLFTLFHVLDLTLGARPAASRDFAPGSAHANLVASLSRPPVAAAYALAMAALAAHLVHGIPEIAHDTGLAGTPAAQRRLRIAAAALGAAVAAGNTTIPVAVLTGRVR</sequence>
<dbReference type="InterPro" id="IPR011138">
    <property type="entry name" value="Cytochrome_b-558"/>
</dbReference>
<dbReference type="InterPro" id="IPR000701">
    <property type="entry name" value="SuccDH_FuR_B_TM-su"/>
</dbReference>
<name>A0ABQ0X571_9MICC</name>
<dbReference type="Pfam" id="PF01127">
    <property type="entry name" value="Sdh_cyt"/>
    <property type="match status" value="1"/>
</dbReference>
<dbReference type="NCBIfam" id="TIGR02046">
    <property type="entry name" value="sdhC_b558_fam"/>
    <property type="match status" value="1"/>
</dbReference>
<comment type="caution">
    <text evidence="10">The sequence shown here is derived from an EMBL/GenBank/DDBJ whole genome shotgun (WGS) entry which is preliminary data.</text>
</comment>